<dbReference type="CDD" id="cd07891">
    <property type="entry name" value="CYTH-like_CthTTM-like_1"/>
    <property type="match status" value="1"/>
</dbReference>
<dbReference type="EMBL" id="BAABCV010000001">
    <property type="protein sequence ID" value="GAA4084954.1"/>
    <property type="molecule type" value="Genomic_DNA"/>
</dbReference>
<dbReference type="Gene3D" id="2.40.320.10">
    <property type="entry name" value="Hypothetical Protein Pfu-838710-001"/>
    <property type="match status" value="1"/>
</dbReference>
<dbReference type="RefSeq" id="WP_345100480.1">
    <property type="nucleotide sequence ID" value="NZ_BAABCV010000001.1"/>
</dbReference>
<evidence type="ECO:0000313" key="2">
    <source>
        <dbReference type="EMBL" id="GAA4084954.1"/>
    </source>
</evidence>
<accession>A0ABP7WCI8</accession>
<dbReference type="Proteomes" id="UP001500841">
    <property type="component" value="Unassembled WGS sequence"/>
</dbReference>
<dbReference type="InterPro" id="IPR033469">
    <property type="entry name" value="CYTH-like_dom_sf"/>
</dbReference>
<proteinExistence type="predicted"/>
<dbReference type="PANTHER" id="PTHR40114:SF1">
    <property type="entry name" value="SLR0698 PROTEIN"/>
    <property type="match status" value="1"/>
</dbReference>
<organism evidence="2 3">
    <name type="scientific">Mucilaginibacter panaciglaebae</name>
    <dbReference type="NCBI Taxonomy" id="502331"/>
    <lineage>
        <taxon>Bacteria</taxon>
        <taxon>Pseudomonadati</taxon>
        <taxon>Bacteroidota</taxon>
        <taxon>Sphingobacteriia</taxon>
        <taxon>Sphingobacteriales</taxon>
        <taxon>Sphingobacteriaceae</taxon>
        <taxon>Mucilaginibacter</taxon>
    </lineage>
</organism>
<dbReference type="PANTHER" id="PTHR40114">
    <property type="entry name" value="SLR0698 PROTEIN"/>
    <property type="match status" value="1"/>
</dbReference>
<protein>
    <submittedName>
        <fullName evidence="2">CYTH domain-containing protein</fullName>
    </submittedName>
</protein>
<dbReference type="SMART" id="SM01118">
    <property type="entry name" value="CYTH"/>
    <property type="match status" value="1"/>
</dbReference>
<dbReference type="PROSITE" id="PS51707">
    <property type="entry name" value="CYTH"/>
    <property type="match status" value="1"/>
</dbReference>
<reference evidence="3" key="1">
    <citation type="journal article" date="2019" name="Int. J. Syst. Evol. Microbiol.">
        <title>The Global Catalogue of Microorganisms (GCM) 10K type strain sequencing project: providing services to taxonomists for standard genome sequencing and annotation.</title>
        <authorList>
            <consortium name="The Broad Institute Genomics Platform"/>
            <consortium name="The Broad Institute Genome Sequencing Center for Infectious Disease"/>
            <person name="Wu L."/>
            <person name="Ma J."/>
        </authorList>
    </citation>
    <scope>NUCLEOTIDE SEQUENCE [LARGE SCALE GENOMIC DNA]</scope>
    <source>
        <strain evidence="3">JCM 17085</strain>
    </source>
</reference>
<dbReference type="Pfam" id="PF01928">
    <property type="entry name" value="CYTH"/>
    <property type="match status" value="1"/>
</dbReference>
<dbReference type="PIRSF" id="PIRSF016487">
    <property type="entry name" value="CYTH_UCP016487"/>
    <property type="match status" value="1"/>
</dbReference>
<feature type="domain" description="CYTH" evidence="1">
    <location>
        <begin position="2"/>
        <end position="149"/>
    </location>
</feature>
<dbReference type="InterPro" id="IPR012042">
    <property type="entry name" value="NeuTTM/CthTTM-like"/>
</dbReference>
<name>A0ABP7WCI8_9SPHI</name>
<dbReference type="SUPFAM" id="SSF55154">
    <property type="entry name" value="CYTH-like phosphatases"/>
    <property type="match status" value="1"/>
</dbReference>
<sequence length="155" mass="17793">MAIEIERKFLVDYNKWQAADKPVGSKLKQGYIVDDENRTVRLRIAGTAAHLTFKTGTTGITRNEYEYEIPADDAAELFTQFVKTSLEKTRYCLTHDNKLWEVDVFEGDNEGLIVAEIELDSEDEPFMLPPWVGQEVSGDTRYYNSSLSVKPFKSW</sequence>
<keyword evidence="3" id="KW-1185">Reference proteome</keyword>
<dbReference type="InterPro" id="IPR023577">
    <property type="entry name" value="CYTH_domain"/>
</dbReference>
<gene>
    <name evidence="2" type="ORF">GCM10022392_02140</name>
</gene>
<evidence type="ECO:0000259" key="1">
    <source>
        <dbReference type="PROSITE" id="PS51707"/>
    </source>
</evidence>
<evidence type="ECO:0000313" key="3">
    <source>
        <dbReference type="Proteomes" id="UP001500841"/>
    </source>
</evidence>
<comment type="caution">
    <text evidence="2">The sequence shown here is derived from an EMBL/GenBank/DDBJ whole genome shotgun (WGS) entry which is preliminary data.</text>
</comment>